<dbReference type="AlphaFoldDB" id="A0A0H2RCC8"/>
<feature type="transmembrane region" description="Helical" evidence="2">
    <location>
        <begin position="110"/>
        <end position="131"/>
    </location>
</feature>
<sequence length="309" mass="34466">MTSLSSTTTGLNNSSVGSVLALDALEFDASAVIATRYLNGVGLVLFLYDFCLTFEGEIRFVWPAKSSFARTAFLLNKYVVIIMLIATAYVMNDLTGPPLSDAICRGFFSFTPIIGLFSIALANVLVSLRVIDLWERATRIKLIMAAGILISFMMSTVFMAVALRRIIPFVFYNPDFRMCFPTTKPFELPFAWASSMFYEVLVLTCVCWNALDRPRSNNSQLTLSLHEDGLTFFAALTALRTFNLVLSIVAPPSLILVGSFFIWALTTLVLNRAILNILEASHRDRIRTRPRRSGKQTPSEADDDLEDFC</sequence>
<feature type="transmembrane region" description="Helical" evidence="2">
    <location>
        <begin position="37"/>
        <end position="56"/>
    </location>
</feature>
<evidence type="ECO:0000256" key="2">
    <source>
        <dbReference type="SAM" id="Phobius"/>
    </source>
</evidence>
<evidence type="ECO:0000313" key="4">
    <source>
        <dbReference type="EMBL" id="KLO09485.1"/>
    </source>
</evidence>
<dbReference type="InterPro" id="IPR045340">
    <property type="entry name" value="DUF6533"/>
</dbReference>
<dbReference type="EMBL" id="KQ086054">
    <property type="protein sequence ID" value="KLO09485.1"/>
    <property type="molecule type" value="Genomic_DNA"/>
</dbReference>
<keyword evidence="2" id="KW-0472">Membrane</keyword>
<evidence type="ECO:0000313" key="5">
    <source>
        <dbReference type="Proteomes" id="UP000053477"/>
    </source>
</evidence>
<feature type="compositionally biased region" description="Acidic residues" evidence="1">
    <location>
        <begin position="300"/>
        <end position="309"/>
    </location>
</feature>
<gene>
    <name evidence="4" type="ORF">SCHPADRAFT_907705</name>
</gene>
<evidence type="ECO:0000259" key="3">
    <source>
        <dbReference type="Pfam" id="PF20151"/>
    </source>
</evidence>
<dbReference type="InParanoid" id="A0A0H2RCC8"/>
<proteinExistence type="predicted"/>
<feature type="region of interest" description="Disordered" evidence="1">
    <location>
        <begin position="288"/>
        <end position="309"/>
    </location>
</feature>
<reference evidence="4 5" key="1">
    <citation type="submission" date="2015-04" db="EMBL/GenBank/DDBJ databases">
        <title>Complete genome sequence of Schizopora paradoxa KUC8140, a cosmopolitan wood degrader in East Asia.</title>
        <authorList>
            <consortium name="DOE Joint Genome Institute"/>
            <person name="Min B."/>
            <person name="Park H."/>
            <person name="Jang Y."/>
            <person name="Kim J.-J."/>
            <person name="Kim K.H."/>
            <person name="Pangilinan J."/>
            <person name="Lipzen A."/>
            <person name="Riley R."/>
            <person name="Grigoriev I.V."/>
            <person name="Spatafora J.W."/>
            <person name="Choi I.-G."/>
        </authorList>
    </citation>
    <scope>NUCLEOTIDE SEQUENCE [LARGE SCALE GENOMIC DNA]</scope>
    <source>
        <strain evidence="4 5">KUC8140</strain>
    </source>
</reference>
<feature type="transmembrane region" description="Helical" evidence="2">
    <location>
        <begin position="68"/>
        <end position="90"/>
    </location>
</feature>
<keyword evidence="2" id="KW-1133">Transmembrane helix</keyword>
<feature type="transmembrane region" description="Helical" evidence="2">
    <location>
        <begin position="143"/>
        <end position="167"/>
    </location>
</feature>
<dbReference type="OrthoDB" id="3251775at2759"/>
<dbReference type="Proteomes" id="UP000053477">
    <property type="component" value="Unassembled WGS sequence"/>
</dbReference>
<keyword evidence="5" id="KW-1185">Reference proteome</keyword>
<protein>
    <recommendedName>
        <fullName evidence="3">DUF6533 domain-containing protein</fullName>
    </recommendedName>
</protein>
<feature type="domain" description="DUF6533" evidence="3">
    <location>
        <begin position="37"/>
        <end position="82"/>
    </location>
</feature>
<keyword evidence="2" id="KW-0812">Transmembrane</keyword>
<dbReference type="Pfam" id="PF20151">
    <property type="entry name" value="DUF6533"/>
    <property type="match status" value="1"/>
</dbReference>
<feature type="transmembrane region" description="Helical" evidence="2">
    <location>
        <begin position="190"/>
        <end position="211"/>
    </location>
</feature>
<organism evidence="4 5">
    <name type="scientific">Schizopora paradoxa</name>
    <dbReference type="NCBI Taxonomy" id="27342"/>
    <lineage>
        <taxon>Eukaryota</taxon>
        <taxon>Fungi</taxon>
        <taxon>Dikarya</taxon>
        <taxon>Basidiomycota</taxon>
        <taxon>Agaricomycotina</taxon>
        <taxon>Agaricomycetes</taxon>
        <taxon>Hymenochaetales</taxon>
        <taxon>Schizoporaceae</taxon>
        <taxon>Schizopora</taxon>
    </lineage>
</organism>
<evidence type="ECO:0000256" key="1">
    <source>
        <dbReference type="SAM" id="MobiDB-lite"/>
    </source>
</evidence>
<name>A0A0H2RCC8_9AGAM</name>
<accession>A0A0H2RCC8</accession>